<dbReference type="Gene3D" id="3.90.940.10">
    <property type="match status" value="1"/>
</dbReference>
<evidence type="ECO:0000256" key="8">
    <source>
        <dbReference type="SAM" id="MobiDB-lite"/>
    </source>
</evidence>
<keyword evidence="5" id="KW-0804">Transcription</keyword>
<evidence type="ECO:0000313" key="9">
    <source>
        <dbReference type="EMBL" id="RLE11174.1"/>
    </source>
</evidence>
<dbReference type="GO" id="GO:0003899">
    <property type="term" value="F:DNA-directed RNA polymerase activity"/>
    <property type="evidence" value="ECO:0007669"/>
    <property type="project" value="UniProtKB-EC"/>
</dbReference>
<evidence type="ECO:0000256" key="1">
    <source>
        <dbReference type="ARBA" id="ARBA00006711"/>
    </source>
</evidence>
<feature type="compositionally biased region" description="Polar residues" evidence="8">
    <location>
        <begin position="61"/>
        <end position="73"/>
    </location>
</feature>
<sequence length="86" mass="9844">MNKYSLDELIKKSGVEDKFALTRLAIRRVRELVKEKDKRVLLNSTKLTTCVLNELQEGKIKNSTSNEARQTNLPAEEPNNKQKAES</sequence>
<dbReference type="EC" id="2.7.7.6" evidence="2"/>
<keyword evidence="4" id="KW-0240">DNA-directed RNA polymerase</keyword>
<dbReference type="GO" id="GO:0006351">
    <property type="term" value="P:DNA-templated transcription"/>
    <property type="evidence" value="ECO:0007669"/>
    <property type="project" value="InterPro"/>
</dbReference>
<accession>A0A662D5U3</accession>
<evidence type="ECO:0000256" key="4">
    <source>
        <dbReference type="ARBA" id="ARBA00022478"/>
    </source>
</evidence>
<comment type="catalytic activity">
    <reaction evidence="7">
        <text>RNA(n) + a ribonucleoside 5'-triphosphate = RNA(n+1) + diphosphate</text>
        <dbReference type="Rhea" id="RHEA:21248"/>
        <dbReference type="Rhea" id="RHEA-COMP:14527"/>
        <dbReference type="Rhea" id="RHEA-COMP:17342"/>
        <dbReference type="ChEBI" id="CHEBI:33019"/>
        <dbReference type="ChEBI" id="CHEBI:61557"/>
        <dbReference type="ChEBI" id="CHEBI:140395"/>
        <dbReference type="EC" id="2.7.7.6"/>
    </reaction>
</comment>
<comment type="similarity">
    <text evidence="1">Belongs to the RNA polymerase subunit omega family.</text>
</comment>
<evidence type="ECO:0000256" key="2">
    <source>
        <dbReference type="ARBA" id="ARBA00012418"/>
    </source>
</evidence>
<protein>
    <recommendedName>
        <fullName evidence="3">DNA-directed RNA polymerase subunit omega</fullName>
        <ecNumber evidence="2">2.7.7.6</ecNumber>
    </recommendedName>
    <alternativeName>
        <fullName evidence="6">Transcriptase subunit omega</fullName>
    </alternativeName>
</protein>
<dbReference type="Proteomes" id="UP000267654">
    <property type="component" value="Unassembled WGS sequence"/>
</dbReference>
<dbReference type="GO" id="GO:0000428">
    <property type="term" value="C:DNA-directed RNA polymerase complex"/>
    <property type="evidence" value="ECO:0007669"/>
    <property type="project" value="UniProtKB-KW"/>
</dbReference>
<dbReference type="GO" id="GO:0003677">
    <property type="term" value="F:DNA binding"/>
    <property type="evidence" value="ECO:0007669"/>
    <property type="project" value="InterPro"/>
</dbReference>
<dbReference type="AlphaFoldDB" id="A0A662D5U3"/>
<organism evidence="9 10">
    <name type="scientific">Aerophobetes bacterium</name>
    <dbReference type="NCBI Taxonomy" id="2030807"/>
    <lineage>
        <taxon>Bacteria</taxon>
        <taxon>Candidatus Aerophobota</taxon>
    </lineage>
</organism>
<dbReference type="SMART" id="SM01409">
    <property type="entry name" value="RNA_pol_Rpb6"/>
    <property type="match status" value="1"/>
</dbReference>
<evidence type="ECO:0000256" key="3">
    <source>
        <dbReference type="ARBA" id="ARBA00013725"/>
    </source>
</evidence>
<dbReference type="Pfam" id="PF01192">
    <property type="entry name" value="RNA_pol_Rpb6"/>
    <property type="match status" value="1"/>
</dbReference>
<dbReference type="EMBL" id="QMQB01000271">
    <property type="protein sequence ID" value="RLE11174.1"/>
    <property type="molecule type" value="Genomic_DNA"/>
</dbReference>
<name>A0A662D5U3_UNCAE</name>
<evidence type="ECO:0000256" key="5">
    <source>
        <dbReference type="ARBA" id="ARBA00023163"/>
    </source>
</evidence>
<gene>
    <name evidence="9" type="ORF">DRI96_06645</name>
</gene>
<evidence type="ECO:0000256" key="7">
    <source>
        <dbReference type="ARBA" id="ARBA00048552"/>
    </source>
</evidence>
<reference evidence="9 10" key="1">
    <citation type="submission" date="2018-06" db="EMBL/GenBank/DDBJ databases">
        <title>Extensive metabolic versatility and redundancy in microbially diverse, dynamic hydrothermal sediments.</title>
        <authorList>
            <person name="Dombrowski N."/>
            <person name="Teske A."/>
            <person name="Baker B.J."/>
        </authorList>
    </citation>
    <scope>NUCLEOTIDE SEQUENCE [LARGE SCALE GENOMIC DNA]</scope>
    <source>
        <strain evidence="9">B19_G9</strain>
    </source>
</reference>
<dbReference type="InterPro" id="IPR036161">
    <property type="entry name" value="RPB6/omega-like_sf"/>
</dbReference>
<comment type="caution">
    <text evidence="9">The sequence shown here is derived from an EMBL/GenBank/DDBJ whole genome shotgun (WGS) entry which is preliminary data.</text>
</comment>
<evidence type="ECO:0000256" key="6">
    <source>
        <dbReference type="ARBA" id="ARBA00029924"/>
    </source>
</evidence>
<dbReference type="InterPro" id="IPR006110">
    <property type="entry name" value="Pol_omega/Rpo6/RPB6"/>
</dbReference>
<dbReference type="SUPFAM" id="SSF63562">
    <property type="entry name" value="RPB6/omega subunit-like"/>
    <property type="match status" value="1"/>
</dbReference>
<feature type="region of interest" description="Disordered" evidence="8">
    <location>
        <begin position="58"/>
        <end position="86"/>
    </location>
</feature>
<proteinExistence type="inferred from homology"/>
<evidence type="ECO:0000313" key="10">
    <source>
        <dbReference type="Proteomes" id="UP000267654"/>
    </source>
</evidence>